<evidence type="ECO:0000313" key="2">
    <source>
        <dbReference type="Proteomes" id="UP000827092"/>
    </source>
</evidence>
<sequence length="96" mass="10716">MRLLCIAFNGSSPLRMAAENGSLELLTQTMHNAAFTPHSFNETPFPTSWKKCPSRYVTGTLLIDRAERVYLDDGKKLLFVLGSQTVHAGRSTNCRK</sequence>
<dbReference type="Proteomes" id="UP000827092">
    <property type="component" value="Unassembled WGS sequence"/>
</dbReference>
<dbReference type="AlphaFoldDB" id="A0AAV6TPX8"/>
<organism evidence="1 2">
    <name type="scientific">Oedothorax gibbosus</name>
    <dbReference type="NCBI Taxonomy" id="931172"/>
    <lineage>
        <taxon>Eukaryota</taxon>
        <taxon>Metazoa</taxon>
        <taxon>Ecdysozoa</taxon>
        <taxon>Arthropoda</taxon>
        <taxon>Chelicerata</taxon>
        <taxon>Arachnida</taxon>
        <taxon>Araneae</taxon>
        <taxon>Araneomorphae</taxon>
        <taxon>Entelegynae</taxon>
        <taxon>Araneoidea</taxon>
        <taxon>Linyphiidae</taxon>
        <taxon>Erigoninae</taxon>
        <taxon>Oedothorax</taxon>
    </lineage>
</organism>
<name>A0AAV6TPX8_9ARAC</name>
<proteinExistence type="predicted"/>
<reference evidence="1 2" key="1">
    <citation type="journal article" date="2022" name="Nat. Ecol. Evol.">
        <title>A masculinizing supergene underlies an exaggerated male reproductive morph in a spider.</title>
        <authorList>
            <person name="Hendrickx F."/>
            <person name="De Corte Z."/>
            <person name="Sonet G."/>
            <person name="Van Belleghem S.M."/>
            <person name="Kostlbacher S."/>
            <person name="Vangestel C."/>
        </authorList>
    </citation>
    <scope>NUCLEOTIDE SEQUENCE [LARGE SCALE GENOMIC DNA]</scope>
    <source>
        <strain evidence="1">W744_W776</strain>
    </source>
</reference>
<comment type="caution">
    <text evidence="1">The sequence shown here is derived from an EMBL/GenBank/DDBJ whole genome shotgun (WGS) entry which is preliminary data.</text>
</comment>
<keyword evidence="2" id="KW-1185">Reference proteome</keyword>
<gene>
    <name evidence="1" type="ORF">JTE90_012021</name>
</gene>
<protein>
    <submittedName>
        <fullName evidence="1">Uncharacterized protein</fullName>
    </submittedName>
</protein>
<accession>A0AAV6TPX8</accession>
<dbReference type="EMBL" id="JAFNEN010001688">
    <property type="protein sequence ID" value="KAG8173506.1"/>
    <property type="molecule type" value="Genomic_DNA"/>
</dbReference>
<evidence type="ECO:0000313" key="1">
    <source>
        <dbReference type="EMBL" id="KAG8173506.1"/>
    </source>
</evidence>